<feature type="transmembrane region" description="Helical" evidence="7">
    <location>
        <begin position="126"/>
        <end position="146"/>
    </location>
</feature>
<dbReference type="PANTHER" id="PTHR22683:SF41">
    <property type="entry name" value="DNA TRANSLOCASE FTSK"/>
    <property type="match status" value="1"/>
</dbReference>
<sequence length="735" mass="80327">MPRGRKKKFKLNRIIKPGTVKSFTVVALFLLSGLSLISFFADTYEINRQIQDFLKGSFGFASILIPFIFLLLALLLIKPLKFKYKSPRVLIGLIGLLLVFSALSRGGDFGEGLWGFLRDSVSKYGAVIILVAGLAISVILIIDVSLDQMSEWFVKALGAVKGMKLPKKTKSDDKITVTTGMSSKNDSEDEEKSVAVPEFSSAQNEPPEPSIEIIPSMSEPQFEGVAEGARRKSTGDVSSLVPNLPYSDRVWENPPLDLLTDAQDLPVDRGNVNERAKIIKSTLKSFGIDVEVADIKYGPSVTQYALETATGTKISKIVALQYDLALAMSSPTGSVRIEAPIPGKNLIGVEVPNNTRVPVHFKSLLTSDPMKALKSKLGIVMGKDVAGQTVVYDIGKMPHLLVAGATGSGKSVFLHSLIFSLIYRASPQEVKLILIDPKRTELVHYNDIPHLLTPVITDVEKAPSAFKWAVAEMERRYKLFESAKARNIEAYNEKSGFQALPYIVLVVDELAEIMIVDPAAIEKSIIRVAQLARATGIHLVLSVQRPSTNIITGLIKANIPSRVAFNVASQIDSRVIIDQPGAEKLLGKGDMLFVPPDAPKPTRLQGAVVTDKEIAQVVSYLKEQGVAPEYKTEIFEMADRVERSEKSVSAGGDSVDELFDEATEIVTSTGKASASLLQRRLSIGYARAARILDELEEKGIISQANGSKPRDILKKRDNPYPDVIEDADLNPIQEY</sequence>
<evidence type="ECO:0000256" key="1">
    <source>
        <dbReference type="ARBA" id="ARBA00006474"/>
    </source>
</evidence>
<dbReference type="Pfam" id="PF17854">
    <property type="entry name" value="FtsK_alpha"/>
    <property type="match status" value="1"/>
</dbReference>
<proteinExistence type="inferred from homology"/>
<organism evidence="9 10">
    <name type="scientific">candidate division WWE3 bacterium RBG_16_37_10</name>
    <dbReference type="NCBI Taxonomy" id="1802610"/>
    <lineage>
        <taxon>Bacteria</taxon>
        <taxon>Katanobacteria</taxon>
    </lineage>
</organism>
<dbReference type="PANTHER" id="PTHR22683">
    <property type="entry name" value="SPORULATION PROTEIN RELATED"/>
    <property type="match status" value="1"/>
</dbReference>
<keyword evidence="7" id="KW-1133">Transmembrane helix</keyword>
<gene>
    <name evidence="9" type="ORF">A2W32_00970</name>
</gene>
<dbReference type="GO" id="GO:0003677">
    <property type="term" value="F:DNA binding"/>
    <property type="evidence" value="ECO:0007669"/>
    <property type="project" value="UniProtKB-KW"/>
</dbReference>
<feature type="binding site" evidence="5">
    <location>
        <begin position="404"/>
        <end position="411"/>
    </location>
    <ligand>
        <name>ATP</name>
        <dbReference type="ChEBI" id="CHEBI:30616"/>
    </ligand>
</feature>
<keyword evidence="3 5" id="KW-0067">ATP-binding</keyword>
<feature type="compositionally biased region" description="Basic and acidic residues" evidence="6">
    <location>
        <begin position="708"/>
        <end position="719"/>
    </location>
</feature>
<dbReference type="SUPFAM" id="SSF46785">
    <property type="entry name" value="Winged helix' DNA-binding domain"/>
    <property type="match status" value="1"/>
</dbReference>
<dbReference type="InterPro" id="IPR036390">
    <property type="entry name" value="WH_DNA-bd_sf"/>
</dbReference>
<dbReference type="GO" id="GO:0005524">
    <property type="term" value="F:ATP binding"/>
    <property type="evidence" value="ECO:0007669"/>
    <property type="project" value="UniProtKB-UniRule"/>
</dbReference>
<dbReference type="SMART" id="SM00382">
    <property type="entry name" value="AAA"/>
    <property type="match status" value="1"/>
</dbReference>
<dbReference type="InterPro" id="IPR018541">
    <property type="entry name" value="Ftsk_gamma"/>
</dbReference>
<dbReference type="Proteomes" id="UP000177371">
    <property type="component" value="Unassembled WGS sequence"/>
</dbReference>
<dbReference type="AlphaFoldDB" id="A0A1F4V356"/>
<dbReference type="InterPro" id="IPR003593">
    <property type="entry name" value="AAA+_ATPase"/>
</dbReference>
<keyword evidence="7" id="KW-0812">Transmembrane</keyword>
<dbReference type="Pfam" id="PF09397">
    <property type="entry name" value="FtsK_gamma"/>
    <property type="match status" value="1"/>
</dbReference>
<evidence type="ECO:0000256" key="6">
    <source>
        <dbReference type="SAM" id="MobiDB-lite"/>
    </source>
</evidence>
<dbReference type="InterPro" id="IPR027417">
    <property type="entry name" value="P-loop_NTPase"/>
</dbReference>
<evidence type="ECO:0000313" key="9">
    <source>
        <dbReference type="EMBL" id="OGC51598.1"/>
    </source>
</evidence>
<dbReference type="Gene3D" id="3.30.980.40">
    <property type="match status" value="1"/>
</dbReference>
<dbReference type="SMART" id="SM00843">
    <property type="entry name" value="Ftsk_gamma"/>
    <property type="match status" value="1"/>
</dbReference>
<dbReference type="EMBL" id="MEUT01000016">
    <property type="protein sequence ID" value="OGC51598.1"/>
    <property type="molecule type" value="Genomic_DNA"/>
</dbReference>
<comment type="similarity">
    <text evidence="1">Belongs to the FtsK/SpoIIIE/SftA family.</text>
</comment>
<keyword evidence="4" id="KW-0238">DNA-binding</keyword>
<feature type="transmembrane region" description="Helical" evidence="7">
    <location>
        <begin position="20"/>
        <end position="41"/>
    </location>
</feature>
<evidence type="ECO:0000259" key="8">
    <source>
        <dbReference type="PROSITE" id="PS50901"/>
    </source>
</evidence>
<evidence type="ECO:0000256" key="3">
    <source>
        <dbReference type="ARBA" id="ARBA00022840"/>
    </source>
</evidence>
<evidence type="ECO:0000256" key="2">
    <source>
        <dbReference type="ARBA" id="ARBA00022741"/>
    </source>
</evidence>
<dbReference type="STRING" id="1802610.A2W32_00970"/>
<dbReference type="InterPro" id="IPR041027">
    <property type="entry name" value="FtsK_alpha"/>
</dbReference>
<feature type="region of interest" description="Disordered" evidence="6">
    <location>
        <begin position="171"/>
        <end position="212"/>
    </location>
</feature>
<feature type="transmembrane region" description="Helical" evidence="7">
    <location>
        <begin position="89"/>
        <end position="106"/>
    </location>
</feature>
<dbReference type="InterPro" id="IPR050206">
    <property type="entry name" value="FtsK/SpoIIIE/SftA"/>
</dbReference>
<evidence type="ECO:0000256" key="5">
    <source>
        <dbReference type="PROSITE-ProRule" id="PRU00289"/>
    </source>
</evidence>
<protein>
    <recommendedName>
        <fullName evidence="8">FtsK domain-containing protein</fullName>
    </recommendedName>
</protein>
<accession>A0A1F4V356</accession>
<reference evidence="9 10" key="1">
    <citation type="journal article" date="2016" name="Nat. Commun.">
        <title>Thousands of microbial genomes shed light on interconnected biogeochemical processes in an aquifer system.</title>
        <authorList>
            <person name="Anantharaman K."/>
            <person name="Brown C.T."/>
            <person name="Hug L.A."/>
            <person name="Sharon I."/>
            <person name="Castelle C.J."/>
            <person name="Probst A.J."/>
            <person name="Thomas B.C."/>
            <person name="Singh A."/>
            <person name="Wilkins M.J."/>
            <person name="Karaoz U."/>
            <person name="Brodie E.L."/>
            <person name="Williams K.H."/>
            <person name="Hubbard S.S."/>
            <person name="Banfield J.F."/>
        </authorList>
    </citation>
    <scope>NUCLEOTIDE SEQUENCE [LARGE SCALE GENOMIC DNA]</scope>
</reference>
<evidence type="ECO:0000256" key="7">
    <source>
        <dbReference type="SAM" id="Phobius"/>
    </source>
</evidence>
<feature type="transmembrane region" description="Helical" evidence="7">
    <location>
        <begin position="53"/>
        <end position="77"/>
    </location>
</feature>
<dbReference type="InterPro" id="IPR002543">
    <property type="entry name" value="FtsK_dom"/>
</dbReference>
<keyword evidence="7" id="KW-0472">Membrane</keyword>
<dbReference type="SUPFAM" id="SSF52540">
    <property type="entry name" value="P-loop containing nucleoside triphosphate hydrolases"/>
    <property type="match status" value="1"/>
</dbReference>
<dbReference type="PROSITE" id="PS50901">
    <property type="entry name" value="FTSK"/>
    <property type="match status" value="1"/>
</dbReference>
<feature type="domain" description="FtsK" evidence="8">
    <location>
        <begin position="387"/>
        <end position="574"/>
    </location>
</feature>
<dbReference type="Gene3D" id="3.40.50.300">
    <property type="entry name" value="P-loop containing nucleotide triphosphate hydrolases"/>
    <property type="match status" value="1"/>
</dbReference>
<evidence type="ECO:0000313" key="10">
    <source>
        <dbReference type="Proteomes" id="UP000177371"/>
    </source>
</evidence>
<dbReference type="InterPro" id="IPR036388">
    <property type="entry name" value="WH-like_DNA-bd_sf"/>
</dbReference>
<feature type="region of interest" description="Disordered" evidence="6">
    <location>
        <begin position="706"/>
        <end position="735"/>
    </location>
</feature>
<dbReference type="Pfam" id="PF01580">
    <property type="entry name" value="FtsK_SpoIIIE"/>
    <property type="match status" value="1"/>
</dbReference>
<name>A0A1F4V356_UNCKA</name>
<comment type="caution">
    <text evidence="9">The sequence shown here is derived from an EMBL/GenBank/DDBJ whole genome shotgun (WGS) entry which is preliminary data.</text>
</comment>
<keyword evidence="2 5" id="KW-0547">Nucleotide-binding</keyword>
<dbReference type="Gene3D" id="1.10.10.10">
    <property type="entry name" value="Winged helix-like DNA-binding domain superfamily/Winged helix DNA-binding domain"/>
    <property type="match status" value="1"/>
</dbReference>
<evidence type="ECO:0000256" key="4">
    <source>
        <dbReference type="ARBA" id="ARBA00023125"/>
    </source>
</evidence>